<dbReference type="InterPro" id="IPR050206">
    <property type="entry name" value="FtsK/SpoIIIE/SftA"/>
</dbReference>
<evidence type="ECO:0000256" key="4">
    <source>
        <dbReference type="ARBA" id="ARBA00022475"/>
    </source>
</evidence>
<dbReference type="InterPro" id="IPR018541">
    <property type="entry name" value="Ftsk_gamma"/>
</dbReference>
<accession>A0ABY9G533</accession>
<keyword evidence="12 15" id="KW-0472">Membrane</keyword>
<dbReference type="SUPFAM" id="SSF46785">
    <property type="entry name" value="Winged helix' DNA-binding domain"/>
    <property type="match status" value="1"/>
</dbReference>
<dbReference type="PANTHER" id="PTHR22683">
    <property type="entry name" value="SPORULATION PROTEIN RELATED"/>
    <property type="match status" value="1"/>
</dbReference>
<evidence type="ECO:0000256" key="3">
    <source>
        <dbReference type="ARBA" id="ARBA00020887"/>
    </source>
</evidence>
<evidence type="ECO:0000256" key="15">
    <source>
        <dbReference type="SAM" id="Phobius"/>
    </source>
</evidence>
<evidence type="ECO:0000256" key="13">
    <source>
        <dbReference type="ARBA" id="ARBA00023306"/>
    </source>
</evidence>
<dbReference type="RefSeq" id="WP_305384473.1">
    <property type="nucleotide sequence ID" value="NZ_CP117426.1"/>
</dbReference>
<keyword evidence="9 14" id="KW-0067">ATP-binding</keyword>
<keyword evidence="8" id="KW-0159">Chromosome partition</keyword>
<keyword evidence="4" id="KW-1003">Cell membrane</keyword>
<evidence type="ECO:0000256" key="2">
    <source>
        <dbReference type="ARBA" id="ARBA00006474"/>
    </source>
</evidence>
<evidence type="ECO:0000256" key="5">
    <source>
        <dbReference type="ARBA" id="ARBA00022618"/>
    </source>
</evidence>
<dbReference type="PROSITE" id="PS50901">
    <property type="entry name" value="FTSK"/>
    <property type="match status" value="1"/>
</dbReference>
<keyword evidence="13" id="KW-0131">Cell cycle</keyword>
<dbReference type="Proteomes" id="UP001230339">
    <property type="component" value="Chromosome"/>
</dbReference>
<comment type="subcellular location">
    <subcellularLocation>
        <location evidence="1">Cell membrane</location>
        <topology evidence="1">Multi-pass membrane protein</topology>
    </subcellularLocation>
</comment>
<sequence length="801" mass="87833">MKKSTAAPKTVVPLWRQQLHYRLKEGALIAIGALCLFLMMALLTYGKDDPGWSHNSKIDDVQNFGGPAGSYSADILFMVLGYFAYIFPLLLAIKAYQIFRQRHEPWQWSGWLFSWRLIGLVFLVLSGAALAHIHFHAPTGLPAGAGGALGESLGELAKNALNIQGSTLLFIALFLFGLTVFTDLSWFKVMDVTGKITLDLIELIQGAMNRWWAARTERKQLVAQLREVDDRVHDVVAPTVTDKREQAKVKERLIEREQALSKHMSDREKQLPPVITMAPTKPAEQSKRVQKEKQAPLFVDSAVEGTLPPISILDPAEKKQLNYSPESLAAVGHLLEIKLKEFGVEVSVDSIHPGPVITRYEIQPAAGVKVSRISNLAKDLARSLAVTSVRVVEVIPGKTTVGIEIPNEDRQIVRFSEVLSTPEYDNHKSPVTLALGHDIGGKPVITDLAKMPHLLVAGTTGSGKSVGVNAMILSILFKSGPEDAKLIMIDPKMLELSIYEGIPHLLCPVVTDMKDAANALRWSVAEMERRYKLMAKMGVRNLSGFNAKVKEAEEAGTPLTDPLYHRENIHDEAPLLHKLPTIVVVVDEFADMMMIVGKKVEELIARIAQKARAAGIHLILATQRPSVDVITGLIKANIPTRMAFQVSSKIDSRTIIDQGGAEQLLGHGDMLYMPPGTSLPIRVHGAFVSDDEVHRVVEAWKLRGAPEYNDDILNGVEEAGSGFEGSSGGGDDDAETDALYDEAVQFVLESRRASISAVQRKLKIGYNRAARMIEAMEMAGVVTAMNTNGSREVLAPGPMRD</sequence>
<dbReference type="Pfam" id="PF13491">
    <property type="entry name" value="FtsK_4TM"/>
    <property type="match status" value="1"/>
</dbReference>
<dbReference type="InterPro" id="IPR027417">
    <property type="entry name" value="P-loop_NTPase"/>
</dbReference>
<dbReference type="InterPro" id="IPR036390">
    <property type="entry name" value="WH_DNA-bd_sf"/>
</dbReference>
<keyword evidence="10 15" id="KW-1133">Transmembrane helix</keyword>
<feature type="binding site" evidence="14">
    <location>
        <begin position="458"/>
        <end position="465"/>
    </location>
    <ligand>
        <name>ATP</name>
        <dbReference type="ChEBI" id="CHEBI:30616"/>
    </ligand>
</feature>
<evidence type="ECO:0000256" key="6">
    <source>
        <dbReference type="ARBA" id="ARBA00022692"/>
    </source>
</evidence>
<dbReference type="Pfam" id="PF17854">
    <property type="entry name" value="FtsK_alpha"/>
    <property type="match status" value="1"/>
</dbReference>
<dbReference type="Pfam" id="PF09397">
    <property type="entry name" value="FtsK_gamma"/>
    <property type="match status" value="1"/>
</dbReference>
<keyword evidence="7 14" id="KW-0547">Nucleotide-binding</keyword>
<dbReference type="SMART" id="SM00843">
    <property type="entry name" value="Ftsk_gamma"/>
    <property type="match status" value="1"/>
</dbReference>
<keyword evidence="11" id="KW-0238">DNA-binding</keyword>
<feature type="transmembrane region" description="Helical" evidence="15">
    <location>
        <begin position="26"/>
        <end position="46"/>
    </location>
</feature>
<dbReference type="EMBL" id="CP117449">
    <property type="protein sequence ID" value="WLH10707.1"/>
    <property type="molecule type" value="Genomic_DNA"/>
</dbReference>
<dbReference type="Gene3D" id="1.10.10.10">
    <property type="entry name" value="Winged helix-like DNA-binding domain superfamily/Winged helix DNA-binding domain"/>
    <property type="match status" value="1"/>
</dbReference>
<dbReference type="InterPro" id="IPR036388">
    <property type="entry name" value="WH-like_DNA-bd_sf"/>
</dbReference>
<evidence type="ECO:0000313" key="17">
    <source>
        <dbReference type="EMBL" id="WLH10707.1"/>
    </source>
</evidence>
<dbReference type="SUPFAM" id="SSF52540">
    <property type="entry name" value="P-loop containing nucleoside triphosphate hydrolases"/>
    <property type="match status" value="1"/>
</dbReference>
<dbReference type="InterPro" id="IPR041027">
    <property type="entry name" value="FtsK_alpha"/>
</dbReference>
<dbReference type="PANTHER" id="PTHR22683:SF41">
    <property type="entry name" value="DNA TRANSLOCASE FTSK"/>
    <property type="match status" value="1"/>
</dbReference>
<feature type="transmembrane region" description="Helical" evidence="15">
    <location>
        <begin position="75"/>
        <end position="96"/>
    </location>
</feature>
<dbReference type="CDD" id="cd01127">
    <property type="entry name" value="TrwB_TraG_TraD_VirD4"/>
    <property type="match status" value="1"/>
</dbReference>
<name>A0ABY9G533_9PSED</name>
<evidence type="ECO:0000256" key="1">
    <source>
        <dbReference type="ARBA" id="ARBA00004651"/>
    </source>
</evidence>
<evidence type="ECO:0000256" key="12">
    <source>
        <dbReference type="ARBA" id="ARBA00023136"/>
    </source>
</evidence>
<keyword evidence="5" id="KW-0132">Cell division</keyword>
<evidence type="ECO:0000256" key="8">
    <source>
        <dbReference type="ARBA" id="ARBA00022829"/>
    </source>
</evidence>
<evidence type="ECO:0000256" key="9">
    <source>
        <dbReference type="ARBA" id="ARBA00022840"/>
    </source>
</evidence>
<evidence type="ECO:0000256" key="11">
    <source>
        <dbReference type="ARBA" id="ARBA00023125"/>
    </source>
</evidence>
<organism evidence="17 18">
    <name type="scientific">Pseudomonas hefeiensis</name>
    <dbReference type="NCBI Taxonomy" id="2738125"/>
    <lineage>
        <taxon>Bacteria</taxon>
        <taxon>Pseudomonadati</taxon>
        <taxon>Pseudomonadota</taxon>
        <taxon>Gammaproteobacteria</taxon>
        <taxon>Pseudomonadales</taxon>
        <taxon>Pseudomonadaceae</taxon>
        <taxon>Pseudomonas</taxon>
    </lineage>
</organism>
<keyword evidence="6 15" id="KW-0812">Transmembrane</keyword>
<evidence type="ECO:0000256" key="7">
    <source>
        <dbReference type="ARBA" id="ARBA00022741"/>
    </source>
</evidence>
<evidence type="ECO:0000259" key="16">
    <source>
        <dbReference type="PROSITE" id="PS50901"/>
    </source>
</evidence>
<dbReference type="InterPro" id="IPR025199">
    <property type="entry name" value="FtsK_4TM"/>
</dbReference>
<comment type="similarity">
    <text evidence="2">Belongs to the FtsK/SpoIIIE/SftA family.</text>
</comment>
<gene>
    <name evidence="17" type="ORF">PSH57_17605</name>
</gene>
<dbReference type="Pfam" id="PF01580">
    <property type="entry name" value="FtsK_SpoIIIE"/>
    <property type="match status" value="1"/>
</dbReference>
<dbReference type="Gene3D" id="3.40.50.300">
    <property type="entry name" value="P-loop containing nucleotide triphosphate hydrolases"/>
    <property type="match status" value="1"/>
</dbReference>
<dbReference type="Gene3D" id="3.30.980.40">
    <property type="match status" value="1"/>
</dbReference>
<reference evidence="17 18" key="1">
    <citation type="submission" date="2023-02" db="EMBL/GenBank/DDBJ databases">
        <title>Evolution of Hrp T3SS in non-pathogenic Pseudomonas fluorescens.</title>
        <authorList>
            <person name="Liao K."/>
            <person name="Wei H."/>
            <person name="Gu Y."/>
        </authorList>
    </citation>
    <scope>NUCLEOTIDE SEQUENCE [LARGE SCALE GENOMIC DNA]</scope>
    <source>
        <strain evidence="17 18">FP205</strain>
    </source>
</reference>
<evidence type="ECO:0000256" key="10">
    <source>
        <dbReference type="ARBA" id="ARBA00022989"/>
    </source>
</evidence>
<evidence type="ECO:0000313" key="18">
    <source>
        <dbReference type="Proteomes" id="UP001230339"/>
    </source>
</evidence>
<proteinExistence type="inferred from homology"/>
<feature type="transmembrane region" description="Helical" evidence="15">
    <location>
        <begin position="117"/>
        <end position="135"/>
    </location>
</feature>
<feature type="domain" description="FtsK" evidence="16">
    <location>
        <begin position="441"/>
        <end position="653"/>
    </location>
</feature>
<dbReference type="InterPro" id="IPR002543">
    <property type="entry name" value="FtsK_dom"/>
</dbReference>
<keyword evidence="18" id="KW-1185">Reference proteome</keyword>
<protein>
    <recommendedName>
        <fullName evidence="3">DNA translocase FtsK</fullName>
    </recommendedName>
</protein>
<evidence type="ECO:0000256" key="14">
    <source>
        <dbReference type="PROSITE-ProRule" id="PRU00289"/>
    </source>
</evidence>